<dbReference type="Pfam" id="PF13801">
    <property type="entry name" value="Metal_resist"/>
    <property type="match status" value="1"/>
</dbReference>
<organism evidence="2 3">
    <name type="scientific">Aquibium carbonis</name>
    <dbReference type="NCBI Taxonomy" id="2495581"/>
    <lineage>
        <taxon>Bacteria</taxon>
        <taxon>Pseudomonadati</taxon>
        <taxon>Pseudomonadota</taxon>
        <taxon>Alphaproteobacteria</taxon>
        <taxon>Hyphomicrobiales</taxon>
        <taxon>Phyllobacteriaceae</taxon>
        <taxon>Aquibium</taxon>
    </lineage>
</organism>
<dbReference type="OrthoDB" id="8277545at2"/>
<keyword evidence="1" id="KW-1133">Transmembrane helix</keyword>
<keyword evidence="1" id="KW-0812">Transmembrane</keyword>
<gene>
    <name evidence="2" type="ORF">EJC49_21135</name>
</gene>
<dbReference type="Proteomes" id="UP000278398">
    <property type="component" value="Unassembled WGS sequence"/>
</dbReference>
<accession>A0A3R9YPZ0</accession>
<dbReference type="RefSeq" id="WP_126701915.1">
    <property type="nucleotide sequence ID" value="NZ_RWKW01000094.1"/>
</dbReference>
<keyword evidence="3" id="KW-1185">Reference proteome</keyword>
<name>A0A3R9YPZ0_9HYPH</name>
<dbReference type="Gene3D" id="1.20.120.1490">
    <property type="match status" value="1"/>
</dbReference>
<evidence type="ECO:0000256" key="1">
    <source>
        <dbReference type="SAM" id="Phobius"/>
    </source>
</evidence>
<dbReference type="InterPro" id="IPR025961">
    <property type="entry name" value="Metal_resist"/>
</dbReference>
<keyword evidence="1" id="KW-0472">Membrane</keyword>
<dbReference type="CDD" id="cd09916">
    <property type="entry name" value="CpxP_like"/>
    <property type="match status" value="1"/>
</dbReference>
<proteinExistence type="predicted"/>
<dbReference type="GO" id="GO:0042597">
    <property type="term" value="C:periplasmic space"/>
    <property type="evidence" value="ECO:0007669"/>
    <property type="project" value="InterPro"/>
</dbReference>
<feature type="transmembrane region" description="Helical" evidence="1">
    <location>
        <begin position="20"/>
        <end position="40"/>
    </location>
</feature>
<sequence length="195" mass="20810">MDNNVFDHDKTAVTAPRWRRPLTIGAAVVAVVSGIGLAGAQGHEFGSRFSWDDAGPGMHRGAGHGMVHEAGWGGGKHGGMRGIGHVMSELDVTPEQEKKLFSIFDGVRGEMRDTMIDFRSTRGEVLDILGAATVDPAAVEKLRAERVAALDAASKTMTAALVEAAEVLTPEQRGKLAKLIEERGEGGRRGGWGRW</sequence>
<comment type="caution">
    <text evidence="2">The sequence shown here is derived from an EMBL/GenBank/DDBJ whole genome shotgun (WGS) entry which is preliminary data.</text>
</comment>
<evidence type="ECO:0000313" key="3">
    <source>
        <dbReference type="Proteomes" id="UP000278398"/>
    </source>
</evidence>
<dbReference type="AlphaFoldDB" id="A0A3R9YPZ0"/>
<evidence type="ECO:0000313" key="2">
    <source>
        <dbReference type="EMBL" id="RST84354.1"/>
    </source>
</evidence>
<dbReference type="InterPro" id="IPR012899">
    <property type="entry name" value="LTXXQ"/>
</dbReference>
<dbReference type="EMBL" id="RWKW01000094">
    <property type="protein sequence ID" value="RST84354.1"/>
    <property type="molecule type" value="Genomic_DNA"/>
</dbReference>
<reference evidence="2 3" key="1">
    <citation type="submission" date="2018-12" db="EMBL/GenBank/DDBJ databases">
        <title>Mesorhizobium carbonis sp. nov., isolated from coal mine water.</title>
        <authorList>
            <person name="Xin W."/>
            <person name="Xu Z."/>
            <person name="Xiang F."/>
            <person name="Zhang J."/>
            <person name="Xi L."/>
            <person name="Liu J."/>
        </authorList>
    </citation>
    <scope>NUCLEOTIDE SEQUENCE [LARGE SCALE GENOMIC DNA]</scope>
    <source>
        <strain evidence="2 3">B2.3</strain>
    </source>
</reference>
<protein>
    <submittedName>
        <fullName evidence="2">Periplasmic heavy metal sensor</fullName>
    </submittedName>
</protein>